<name>A0ABS4MF80_9LACO</name>
<dbReference type="NCBIfam" id="NF006670">
    <property type="entry name" value="PRK09218.1"/>
    <property type="match status" value="1"/>
</dbReference>
<proteinExistence type="inferred from homology"/>
<protein>
    <submittedName>
        <fullName evidence="2">Peptide deformylase</fullName>
        <ecNumber evidence="2">3.5.1.88</ecNumber>
    </submittedName>
</protein>
<dbReference type="PANTHER" id="PTHR10458">
    <property type="entry name" value="PEPTIDE DEFORMYLASE"/>
    <property type="match status" value="1"/>
</dbReference>
<comment type="similarity">
    <text evidence="1">Belongs to the polypeptide deformylase family.</text>
</comment>
<dbReference type="Gene3D" id="3.90.45.10">
    <property type="entry name" value="Peptide deformylase"/>
    <property type="match status" value="1"/>
</dbReference>
<dbReference type="InterPro" id="IPR023635">
    <property type="entry name" value="Peptide_deformylase"/>
</dbReference>
<dbReference type="PRINTS" id="PR01576">
    <property type="entry name" value="PDEFORMYLASE"/>
</dbReference>
<accession>A0ABS4MF80</accession>
<evidence type="ECO:0000313" key="2">
    <source>
        <dbReference type="EMBL" id="MBP2058343.1"/>
    </source>
</evidence>
<dbReference type="EC" id="3.5.1.88" evidence="2"/>
<dbReference type="Pfam" id="PF01327">
    <property type="entry name" value="Pep_deformylase"/>
    <property type="match status" value="1"/>
</dbReference>
<gene>
    <name evidence="2" type="ORF">J2Z60_001522</name>
</gene>
<dbReference type="PIRSF" id="PIRSF004749">
    <property type="entry name" value="Pep_def"/>
    <property type="match status" value="1"/>
</dbReference>
<dbReference type="CDD" id="cd00487">
    <property type="entry name" value="Pep_deformylase"/>
    <property type="match status" value="1"/>
</dbReference>
<dbReference type="PANTHER" id="PTHR10458:SF22">
    <property type="entry name" value="PEPTIDE DEFORMYLASE"/>
    <property type="match status" value="1"/>
</dbReference>
<evidence type="ECO:0000256" key="1">
    <source>
        <dbReference type="ARBA" id="ARBA00010759"/>
    </source>
</evidence>
<evidence type="ECO:0000313" key="3">
    <source>
        <dbReference type="Proteomes" id="UP001519292"/>
    </source>
</evidence>
<keyword evidence="3" id="KW-1185">Reference proteome</keyword>
<dbReference type="InterPro" id="IPR036821">
    <property type="entry name" value="Peptide_deformylase_sf"/>
</dbReference>
<comment type="caution">
    <text evidence="2">The sequence shown here is derived from an EMBL/GenBank/DDBJ whole genome shotgun (WGS) entry which is preliminary data.</text>
</comment>
<reference evidence="2 3" key="1">
    <citation type="submission" date="2021-03" db="EMBL/GenBank/DDBJ databases">
        <title>Genomic Encyclopedia of Type Strains, Phase IV (KMG-IV): sequencing the most valuable type-strain genomes for metagenomic binning, comparative biology and taxonomic classification.</title>
        <authorList>
            <person name="Goeker M."/>
        </authorList>
    </citation>
    <scope>NUCLEOTIDE SEQUENCE [LARGE SCALE GENOMIC DNA]</scope>
    <source>
        <strain evidence="2 3">DSM 101872</strain>
    </source>
</reference>
<sequence length="137" mass="15361">MTQKDIIHDVMLLSQKSTPATEADLQVADDLRDTLIANTNRAAGLAANMIGARKNIIAFFIGPMPMVMLNPKIIKKSDPYDTSEGCLSLEGERPTKRYKKITVEYQYLDFKKQTQDFSGFVAQVIQHEIDHCNGTLI</sequence>
<dbReference type="EMBL" id="JAGGLU010000008">
    <property type="protein sequence ID" value="MBP2058343.1"/>
    <property type="molecule type" value="Genomic_DNA"/>
</dbReference>
<dbReference type="Proteomes" id="UP001519292">
    <property type="component" value="Unassembled WGS sequence"/>
</dbReference>
<keyword evidence="2" id="KW-0378">Hydrolase</keyword>
<dbReference type="SUPFAM" id="SSF56420">
    <property type="entry name" value="Peptide deformylase"/>
    <property type="match status" value="1"/>
</dbReference>
<dbReference type="RefSeq" id="WP_209687083.1">
    <property type="nucleotide sequence ID" value="NZ_JAGGLU010000008.1"/>
</dbReference>
<organism evidence="2 3">
    <name type="scientific">Lactobacillus colini</name>
    <dbReference type="NCBI Taxonomy" id="1819254"/>
    <lineage>
        <taxon>Bacteria</taxon>
        <taxon>Bacillati</taxon>
        <taxon>Bacillota</taxon>
        <taxon>Bacilli</taxon>
        <taxon>Lactobacillales</taxon>
        <taxon>Lactobacillaceae</taxon>
        <taxon>Lactobacillus</taxon>
    </lineage>
</organism>
<dbReference type="GO" id="GO:0042586">
    <property type="term" value="F:peptide deformylase activity"/>
    <property type="evidence" value="ECO:0007669"/>
    <property type="project" value="UniProtKB-EC"/>
</dbReference>